<dbReference type="Proteomes" id="UP000199671">
    <property type="component" value="Unassembled WGS sequence"/>
</dbReference>
<dbReference type="GO" id="GO:0008270">
    <property type="term" value="F:zinc ion binding"/>
    <property type="evidence" value="ECO:0007669"/>
    <property type="project" value="InterPro"/>
</dbReference>
<dbReference type="SUPFAM" id="SSF69318">
    <property type="entry name" value="Integrin alpha N-terminal domain"/>
    <property type="match status" value="1"/>
</dbReference>
<protein>
    <submittedName>
        <fullName evidence="6">N-acetylmuramoyl-L-alanine amidase</fullName>
    </submittedName>
</protein>
<evidence type="ECO:0000259" key="5">
    <source>
        <dbReference type="SMART" id="SM00701"/>
    </source>
</evidence>
<dbReference type="SMART" id="SM00644">
    <property type="entry name" value="Ami_2"/>
    <property type="match status" value="1"/>
</dbReference>
<dbReference type="CDD" id="cd06583">
    <property type="entry name" value="PGRP"/>
    <property type="match status" value="1"/>
</dbReference>
<dbReference type="GO" id="GO:0009253">
    <property type="term" value="P:peptidoglycan catabolic process"/>
    <property type="evidence" value="ECO:0007669"/>
    <property type="project" value="InterPro"/>
</dbReference>
<dbReference type="PANTHER" id="PTHR11022:SF41">
    <property type="entry name" value="PEPTIDOGLYCAN-RECOGNITION PROTEIN LC-RELATED"/>
    <property type="match status" value="1"/>
</dbReference>
<evidence type="ECO:0000259" key="4">
    <source>
        <dbReference type="SMART" id="SM00644"/>
    </source>
</evidence>
<feature type="region of interest" description="Disordered" evidence="2">
    <location>
        <begin position="493"/>
        <end position="515"/>
    </location>
</feature>
<dbReference type="AlphaFoldDB" id="A0A1G9SLM7"/>
<dbReference type="SMART" id="SM00701">
    <property type="entry name" value="PGRP"/>
    <property type="match status" value="1"/>
</dbReference>
<feature type="compositionally biased region" description="Polar residues" evidence="2">
    <location>
        <begin position="225"/>
        <end position="241"/>
    </location>
</feature>
<proteinExistence type="inferred from homology"/>
<comment type="similarity">
    <text evidence="1">Belongs to the N-acetylmuramoyl-L-alanine amidase 2 family.</text>
</comment>
<feature type="chain" id="PRO_5011638422" evidence="3">
    <location>
        <begin position="29"/>
        <end position="739"/>
    </location>
</feature>
<dbReference type="EMBL" id="FNHU01000002">
    <property type="protein sequence ID" value="SDM36413.1"/>
    <property type="molecule type" value="Genomic_DNA"/>
</dbReference>
<dbReference type="InterPro" id="IPR002502">
    <property type="entry name" value="Amidase_domain"/>
</dbReference>
<dbReference type="InterPro" id="IPR006619">
    <property type="entry name" value="PGRP_domain_met/bac"/>
</dbReference>
<evidence type="ECO:0000256" key="3">
    <source>
        <dbReference type="SAM" id="SignalP"/>
    </source>
</evidence>
<feature type="domain" description="N-acetylmuramoyl-L-alanine amidase" evidence="4">
    <location>
        <begin position="308"/>
        <end position="475"/>
    </location>
</feature>
<organism evidence="6 7">
    <name type="scientific">Actinomyces ruminicola</name>
    <dbReference type="NCBI Taxonomy" id="332524"/>
    <lineage>
        <taxon>Bacteria</taxon>
        <taxon>Bacillati</taxon>
        <taxon>Actinomycetota</taxon>
        <taxon>Actinomycetes</taxon>
        <taxon>Actinomycetales</taxon>
        <taxon>Actinomycetaceae</taxon>
        <taxon>Actinomyces</taxon>
    </lineage>
</organism>
<feature type="domain" description="Peptidoglycan recognition protein family" evidence="5">
    <location>
        <begin position="296"/>
        <end position="442"/>
    </location>
</feature>
<evidence type="ECO:0000313" key="7">
    <source>
        <dbReference type="Proteomes" id="UP000199671"/>
    </source>
</evidence>
<dbReference type="Gene3D" id="3.40.80.10">
    <property type="entry name" value="Peptidoglycan recognition protein-like"/>
    <property type="match status" value="1"/>
</dbReference>
<dbReference type="InterPro" id="IPR028994">
    <property type="entry name" value="Integrin_alpha_N"/>
</dbReference>
<feature type="compositionally biased region" description="Low complexity" evidence="2">
    <location>
        <begin position="495"/>
        <end position="513"/>
    </location>
</feature>
<feature type="compositionally biased region" description="Low complexity" evidence="2">
    <location>
        <begin position="214"/>
        <end position="223"/>
    </location>
</feature>
<evidence type="ECO:0000313" key="6">
    <source>
        <dbReference type="EMBL" id="SDM36413.1"/>
    </source>
</evidence>
<reference evidence="6 7" key="1">
    <citation type="submission" date="2016-10" db="EMBL/GenBank/DDBJ databases">
        <authorList>
            <person name="de Groot N.N."/>
        </authorList>
    </citation>
    <scope>NUCLEOTIDE SEQUENCE [LARGE SCALE GENOMIC DNA]</scope>
    <source>
        <strain evidence="6 7">KPR-7B</strain>
    </source>
</reference>
<dbReference type="RefSeq" id="WP_092607510.1">
    <property type="nucleotide sequence ID" value="NZ_FNHU01000002.1"/>
</dbReference>
<keyword evidence="3" id="KW-0732">Signal</keyword>
<dbReference type="OrthoDB" id="514320at2"/>
<evidence type="ECO:0000256" key="1">
    <source>
        <dbReference type="ARBA" id="ARBA00007553"/>
    </source>
</evidence>
<dbReference type="InterPro" id="IPR015510">
    <property type="entry name" value="PGRP"/>
</dbReference>
<dbReference type="SUPFAM" id="SSF55846">
    <property type="entry name" value="N-acetylmuramoyl-L-alanine amidase-like"/>
    <property type="match status" value="1"/>
</dbReference>
<accession>A0A1G9SLM7</accession>
<dbReference type="Pfam" id="PF01510">
    <property type="entry name" value="Amidase_2"/>
    <property type="match status" value="1"/>
</dbReference>
<dbReference type="GO" id="GO:0008745">
    <property type="term" value="F:N-acetylmuramoyl-L-alanine amidase activity"/>
    <property type="evidence" value="ECO:0007669"/>
    <property type="project" value="InterPro"/>
</dbReference>
<name>A0A1G9SLM7_9ACTO</name>
<sequence>MRVRRLLGLSAVVPLLAAGLMPATSAVADTAEAAAPVQLLELTTSTGEATEVAEAGLVETASAGTSGGTGVAPELASRLAAVARAAAAGGVDPEADALLLTEPLEVADFLVAGFTWTGADDLPDGLDVYLRVREDGVWSDWYLNEASGAGRDDGTGVVGTEEFITGGADAVQASVVGDAAQLPAGLQLALIPGRPVGEEVLDPADLETADAEPTALATPAEAPQDPTSGLTTPSPDVATQNADEAAPQGEEPEPADTQTATAEPGAGSSGTSGGTSVSPGLPAVLAAATTAGGLPVPVITRSEWGASSSYMSWSPEYAAAKHVIVHHTAGTNNYTSSQSASIVNGIYYYHAVTLGWGDIGYNFLVDKYGQVFEGRYGSTGAAAGKMVVGGHAYGANTGTMGISMMGTYTSVSPSSTQLTNVGKMAGWFLGRAGITSATGSASFTFKSTEKYAAGQTVSLPAISGHRDVGYTACPGDAGYSKLGQIRSAAQNQINTSKGSGNPGSSTSTTSSSGARSHQIYLNDSWSATANTVFTYTTPATSVLAGDWNGDGVDSTGVRNGSSYGFRNTNTSGASLRTFTYGKSTDQVLVGDWDGNGTDTLAVRRGNTYFIKNSMYSGSADKVVTYGNASDEVVVGDWDGNGTDTLAVRRGNTYYIKNSITSGSADKVVAYGKSTDTVLVGDWNASGKDTLAVRRGNTYYIKNSITSGSADRVQAYGKANDELIVGDWDGDGSDTLGVTR</sequence>
<evidence type="ECO:0000256" key="2">
    <source>
        <dbReference type="SAM" id="MobiDB-lite"/>
    </source>
</evidence>
<gene>
    <name evidence="6" type="ORF">SAMN04487766_10213</name>
</gene>
<dbReference type="InterPro" id="IPR036505">
    <property type="entry name" value="Amidase/PGRP_sf"/>
</dbReference>
<feature type="region of interest" description="Disordered" evidence="2">
    <location>
        <begin position="214"/>
        <end position="278"/>
    </location>
</feature>
<feature type="signal peptide" evidence="3">
    <location>
        <begin position="1"/>
        <end position="28"/>
    </location>
</feature>
<dbReference type="PANTHER" id="PTHR11022">
    <property type="entry name" value="PEPTIDOGLYCAN RECOGNITION PROTEIN"/>
    <property type="match status" value="1"/>
</dbReference>